<dbReference type="EMBL" id="BAABLV010000019">
    <property type="protein sequence ID" value="GAA4895911.1"/>
    <property type="molecule type" value="Genomic_DNA"/>
</dbReference>
<comment type="caution">
    <text evidence="1">The sequence shown here is derived from an EMBL/GenBank/DDBJ whole genome shotgun (WGS) entry which is preliminary data.</text>
</comment>
<accession>A0ABP9F8M9</accession>
<organism evidence="1 2">
    <name type="scientific">Tessaracoccus lubricantis</name>
    <dbReference type="NCBI Taxonomy" id="545543"/>
    <lineage>
        <taxon>Bacteria</taxon>
        <taxon>Bacillati</taxon>
        <taxon>Actinomycetota</taxon>
        <taxon>Actinomycetes</taxon>
        <taxon>Propionibacteriales</taxon>
        <taxon>Propionibacteriaceae</taxon>
        <taxon>Tessaracoccus</taxon>
    </lineage>
</organism>
<proteinExistence type="predicted"/>
<sequence>MLVTASAMDVAFGLVERVPPYGREAWRVCRMPCWTHSGHWNPTEPGIMHWGQMGRPHRWHEIRVGSFGCR</sequence>
<evidence type="ECO:0000313" key="1">
    <source>
        <dbReference type="EMBL" id="GAA4895911.1"/>
    </source>
</evidence>
<dbReference type="Proteomes" id="UP001501521">
    <property type="component" value="Unassembled WGS sequence"/>
</dbReference>
<evidence type="ECO:0000313" key="2">
    <source>
        <dbReference type="Proteomes" id="UP001501521"/>
    </source>
</evidence>
<reference evidence="2" key="1">
    <citation type="journal article" date="2019" name="Int. J. Syst. Evol. Microbiol.">
        <title>The Global Catalogue of Microorganisms (GCM) 10K type strain sequencing project: providing services to taxonomists for standard genome sequencing and annotation.</title>
        <authorList>
            <consortium name="The Broad Institute Genomics Platform"/>
            <consortium name="The Broad Institute Genome Sequencing Center for Infectious Disease"/>
            <person name="Wu L."/>
            <person name="Ma J."/>
        </authorList>
    </citation>
    <scope>NUCLEOTIDE SEQUENCE [LARGE SCALE GENOMIC DNA]</scope>
    <source>
        <strain evidence="2">JCM 19125</strain>
    </source>
</reference>
<gene>
    <name evidence="1" type="ORF">GCM10025789_11910</name>
</gene>
<protein>
    <submittedName>
        <fullName evidence="1">Uncharacterized protein</fullName>
    </submittedName>
</protein>
<name>A0ABP9F8M9_9ACTN</name>
<keyword evidence="2" id="KW-1185">Reference proteome</keyword>